<organism evidence="2 3">
    <name type="scientific">Pseudomonas mosselii</name>
    <dbReference type="NCBI Taxonomy" id="78327"/>
    <lineage>
        <taxon>Bacteria</taxon>
        <taxon>Pseudomonadati</taxon>
        <taxon>Pseudomonadota</taxon>
        <taxon>Gammaproteobacteria</taxon>
        <taxon>Pseudomonadales</taxon>
        <taxon>Pseudomonadaceae</taxon>
        <taxon>Pseudomonas</taxon>
    </lineage>
</organism>
<sequence>MNDLALADDLFAGCSDFQFSHEGMTRQVFRLGEGPAVVLMHEVPGLHDGVVRLARRLADAGLGVWMPVLFGKPGVRVSALSVVGCMGKVCISREFRVLASRRSSPITDWLRALARAAHAVSPGPGVGVIGMCLTGGFGLAMMADPSVIAPVLANPSLPFALSPARAGALGIEQDTLDAAVRRSAEQAIPVFGLRFTGDPAVPGARFENLKRAFGERFVACEIDSSVDNPHGIGRWAHSVLGVSYVDEQDHPTYLAQEAVVAFLQAQLGLGQPGEQACKP</sequence>
<dbReference type="Proteomes" id="UP000825591">
    <property type="component" value="Chromosome"/>
</dbReference>
<dbReference type="SUPFAM" id="SSF53474">
    <property type="entry name" value="alpha/beta-Hydrolases"/>
    <property type="match status" value="1"/>
</dbReference>
<accession>A0ABX9B0Z3</accession>
<dbReference type="Pfam" id="PF01738">
    <property type="entry name" value="DLH"/>
    <property type="match status" value="1"/>
</dbReference>
<dbReference type="GO" id="GO:0016787">
    <property type="term" value="F:hydrolase activity"/>
    <property type="evidence" value="ECO:0007669"/>
    <property type="project" value="UniProtKB-KW"/>
</dbReference>
<gene>
    <name evidence="2" type="ORF">K5H97_26265</name>
</gene>
<reference evidence="2 3" key="1">
    <citation type="submission" date="2021-08" db="EMBL/GenBank/DDBJ databases">
        <title>Bactericidal Effect of Pseudomonas oryziphila sp. nov., a novel Pseudomonas Species Against Xanthomonas oryzae Reduces Disease Severity of Bacterial Leaf Streak of Rice.</title>
        <authorList>
            <person name="Yang R."/>
            <person name="Li S."/>
            <person name="Li Y."/>
            <person name="Yan Y."/>
            <person name="Fang Y."/>
            <person name="Zou L."/>
            <person name="Chen G."/>
        </authorList>
    </citation>
    <scope>NUCLEOTIDE SEQUENCE [LARGE SCALE GENOMIC DNA]</scope>
    <source>
        <strain evidence="2 3">DSM 17497</strain>
    </source>
</reference>
<keyword evidence="2" id="KW-0378">Hydrolase</keyword>
<feature type="domain" description="Dienelactone hydrolase" evidence="1">
    <location>
        <begin position="34"/>
        <end position="246"/>
    </location>
</feature>
<dbReference type="EMBL" id="CP081966">
    <property type="protein sequence ID" value="QZP26250.1"/>
    <property type="molecule type" value="Genomic_DNA"/>
</dbReference>
<dbReference type="RefSeq" id="WP_028690306.1">
    <property type="nucleotide sequence ID" value="NZ_CP081966.1"/>
</dbReference>
<protein>
    <submittedName>
        <fullName evidence="2">Dienelactone hydrolase family protein</fullName>
    </submittedName>
</protein>
<dbReference type="InterPro" id="IPR002925">
    <property type="entry name" value="Dienelactn_hydro"/>
</dbReference>
<dbReference type="Gene3D" id="3.40.50.1820">
    <property type="entry name" value="alpha/beta hydrolase"/>
    <property type="match status" value="1"/>
</dbReference>
<proteinExistence type="predicted"/>
<name>A0ABX9B0Z3_9PSED</name>
<keyword evidence="3" id="KW-1185">Reference proteome</keyword>
<evidence type="ECO:0000259" key="1">
    <source>
        <dbReference type="Pfam" id="PF01738"/>
    </source>
</evidence>
<evidence type="ECO:0000313" key="3">
    <source>
        <dbReference type="Proteomes" id="UP000825591"/>
    </source>
</evidence>
<dbReference type="InterPro" id="IPR029058">
    <property type="entry name" value="AB_hydrolase_fold"/>
</dbReference>
<evidence type="ECO:0000313" key="2">
    <source>
        <dbReference type="EMBL" id="QZP26250.1"/>
    </source>
</evidence>